<feature type="signal peptide" evidence="2">
    <location>
        <begin position="1"/>
        <end position="21"/>
    </location>
</feature>
<protein>
    <submittedName>
        <fullName evidence="3">Bacterial extracellular solute-binding protein</fullName>
    </submittedName>
</protein>
<gene>
    <name evidence="3" type="ORF">BEI61_03530</name>
</gene>
<dbReference type="PANTHER" id="PTHR43649:SF12">
    <property type="entry name" value="DIACETYLCHITOBIOSE BINDING PROTEIN DASA"/>
    <property type="match status" value="1"/>
</dbReference>
<comment type="caution">
    <text evidence="3">The sequence shown here is derived from an EMBL/GenBank/DDBJ whole genome shotgun (WGS) entry which is preliminary data.</text>
</comment>
<dbReference type="Proteomes" id="UP000094067">
    <property type="component" value="Unassembled WGS sequence"/>
</dbReference>
<feature type="region of interest" description="Disordered" evidence="1">
    <location>
        <begin position="26"/>
        <end position="55"/>
    </location>
</feature>
<organism evidence="3 4">
    <name type="scientific">Eisenbergiella tayi</name>
    <dbReference type="NCBI Taxonomy" id="1432052"/>
    <lineage>
        <taxon>Bacteria</taxon>
        <taxon>Bacillati</taxon>
        <taxon>Bacillota</taxon>
        <taxon>Clostridia</taxon>
        <taxon>Lachnospirales</taxon>
        <taxon>Lachnospiraceae</taxon>
        <taxon>Eisenbergiella</taxon>
    </lineage>
</organism>
<dbReference type="RefSeq" id="WP_069153227.1">
    <property type="nucleotide sequence ID" value="NZ_MCGH01000002.1"/>
</dbReference>
<dbReference type="EMBL" id="MCGH01000002">
    <property type="protein sequence ID" value="ODM07640.1"/>
    <property type="molecule type" value="Genomic_DNA"/>
</dbReference>
<dbReference type="Pfam" id="PF01547">
    <property type="entry name" value="SBP_bac_1"/>
    <property type="match status" value="1"/>
</dbReference>
<dbReference type="InterPro" id="IPR006059">
    <property type="entry name" value="SBP"/>
</dbReference>
<evidence type="ECO:0000313" key="3">
    <source>
        <dbReference type="EMBL" id="ODM07640.1"/>
    </source>
</evidence>
<dbReference type="PROSITE" id="PS51257">
    <property type="entry name" value="PROKAR_LIPOPROTEIN"/>
    <property type="match status" value="1"/>
</dbReference>
<dbReference type="AlphaFoldDB" id="A0A1E3AG13"/>
<proteinExistence type="predicted"/>
<sequence length="539" mass="60755">MRKKFVSIILGVACMASLLTGCQMKDSSQPGQEVSGTQKQETAGQESSASETEGNVQDAVTLDLYLDFTWYPVDSWTGIIPETLTENGGVYFDVTRSADDSQLGLMIASGELPDVIYTDKEIDRLCDSNLCYSYNELIEKYGVDLQPTEDRIAIAKSHNADKEDPNYYTILNCYSTNEEWNNAKGVVRNTPCLYYRKDIWEELGKPEMNTLEDIANVCMMVKEKYPEMITVNAGNPSWRLGAFKSWMGNGNDFVYAEDGSVILSDMTENYYEYLSYVNQMYRNGLISEENIAITNEDDAKQQAISGKCFIYEWNLRPTQLEQLNTATKEVIEGAEWAAIPIPDDAKEIVGAGSGWAGVFISKNCKDPEAAIKMISYMSSEEGRHLALWGREGVEYELDENGVPLFSEEWQKAAKNQDEINSKYNNTYNMCVTELDEAYSFYSGVNPELLEGFVKNTNKIVNYPELSIALPPSTSDMGVVLAKIKEAREAELVKIYTAESDKAFEKAYQDYMDLLEQIGSQELNSYMTERTNEVKTEFGF</sequence>
<accession>A0A1E3AG13</accession>
<dbReference type="SUPFAM" id="SSF53850">
    <property type="entry name" value="Periplasmic binding protein-like II"/>
    <property type="match status" value="1"/>
</dbReference>
<feature type="chain" id="PRO_5039099867" evidence="2">
    <location>
        <begin position="22"/>
        <end position="539"/>
    </location>
</feature>
<evidence type="ECO:0000256" key="1">
    <source>
        <dbReference type="SAM" id="MobiDB-lite"/>
    </source>
</evidence>
<evidence type="ECO:0000256" key="2">
    <source>
        <dbReference type="SAM" id="SignalP"/>
    </source>
</evidence>
<dbReference type="InterPro" id="IPR050490">
    <property type="entry name" value="Bact_solute-bd_prot1"/>
</dbReference>
<dbReference type="PANTHER" id="PTHR43649">
    <property type="entry name" value="ARABINOSE-BINDING PROTEIN-RELATED"/>
    <property type="match status" value="1"/>
</dbReference>
<reference evidence="3 4" key="1">
    <citation type="submission" date="2016-07" db="EMBL/GenBank/DDBJ databases">
        <title>Characterization of isolates of Eisenbergiella tayi derived from blood cultures, using whole genome sequencing.</title>
        <authorList>
            <person name="Burdz T."/>
            <person name="Wiebe D."/>
            <person name="Huynh C."/>
            <person name="Bernard K."/>
        </authorList>
    </citation>
    <scope>NUCLEOTIDE SEQUENCE [LARGE SCALE GENOMIC DNA]</scope>
    <source>
        <strain evidence="3 4">NML 110608</strain>
    </source>
</reference>
<evidence type="ECO:0000313" key="4">
    <source>
        <dbReference type="Proteomes" id="UP000094067"/>
    </source>
</evidence>
<keyword evidence="2" id="KW-0732">Signal</keyword>
<dbReference type="Gene3D" id="3.40.190.10">
    <property type="entry name" value="Periplasmic binding protein-like II"/>
    <property type="match status" value="2"/>
</dbReference>
<name>A0A1E3AG13_9FIRM</name>
<dbReference type="PATRIC" id="fig|1432052.4.peg.3923"/>